<evidence type="ECO:0000256" key="7">
    <source>
        <dbReference type="SAM" id="Phobius"/>
    </source>
</evidence>
<proteinExistence type="predicted"/>
<comment type="caution">
    <text evidence="9">The sequence shown here is derived from an EMBL/GenBank/DDBJ whole genome shotgun (WGS) entry which is preliminary data.</text>
</comment>
<keyword evidence="7" id="KW-0472">Membrane</keyword>
<dbReference type="GO" id="GO:0005886">
    <property type="term" value="C:plasma membrane"/>
    <property type="evidence" value="ECO:0007669"/>
    <property type="project" value="TreeGrafter"/>
</dbReference>
<feature type="transmembrane region" description="Helical" evidence="7">
    <location>
        <begin position="38"/>
        <end position="62"/>
    </location>
</feature>
<dbReference type="PANTHER" id="PTHR30176:SF3">
    <property type="entry name" value="FERREDOXIN-TYPE PROTEIN NAPH"/>
    <property type="match status" value="1"/>
</dbReference>
<feature type="non-terminal residue" evidence="9">
    <location>
        <position position="1"/>
    </location>
</feature>
<keyword evidence="3" id="KW-0479">Metal-binding</keyword>
<evidence type="ECO:0000256" key="1">
    <source>
        <dbReference type="ARBA" id="ARBA00022448"/>
    </source>
</evidence>
<keyword evidence="7" id="KW-0812">Transmembrane</keyword>
<gene>
    <name evidence="9" type="ORF">S03H2_60470</name>
</gene>
<dbReference type="PROSITE" id="PS51379">
    <property type="entry name" value="4FE4S_FER_2"/>
    <property type="match status" value="2"/>
</dbReference>
<feature type="transmembrane region" description="Helical" evidence="7">
    <location>
        <begin position="82"/>
        <end position="102"/>
    </location>
</feature>
<dbReference type="Gene3D" id="3.30.70.20">
    <property type="match status" value="1"/>
</dbReference>
<evidence type="ECO:0000256" key="2">
    <source>
        <dbReference type="ARBA" id="ARBA00022485"/>
    </source>
</evidence>
<evidence type="ECO:0000259" key="8">
    <source>
        <dbReference type="PROSITE" id="PS51379"/>
    </source>
</evidence>
<accession>X1J5H1</accession>
<dbReference type="AlphaFoldDB" id="X1J5H1"/>
<keyword evidence="6" id="KW-0411">Iron-sulfur</keyword>
<evidence type="ECO:0000256" key="4">
    <source>
        <dbReference type="ARBA" id="ARBA00022982"/>
    </source>
</evidence>
<dbReference type="GO" id="GO:0046872">
    <property type="term" value="F:metal ion binding"/>
    <property type="evidence" value="ECO:0007669"/>
    <property type="project" value="UniProtKB-KW"/>
</dbReference>
<feature type="domain" description="4Fe-4S ferredoxin-type" evidence="8">
    <location>
        <begin position="125"/>
        <end position="154"/>
    </location>
</feature>
<dbReference type="InterPro" id="IPR051684">
    <property type="entry name" value="Electron_Trans/Redox"/>
</dbReference>
<organism evidence="9">
    <name type="scientific">marine sediment metagenome</name>
    <dbReference type="NCBI Taxonomy" id="412755"/>
    <lineage>
        <taxon>unclassified sequences</taxon>
        <taxon>metagenomes</taxon>
        <taxon>ecological metagenomes</taxon>
    </lineage>
</organism>
<evidence type="ECO:0000256" key="6">
    <source>
        <dbReference type="ARBA" id="ARBA00023014"/>
    </source>
</evidence>
<keyword evidence="5" id="KW-0408">Iron</keyword>
<protein>
    <recommendedName>
        <fullName evidence="8">4Fe-4S ferredoxin-type domain-containing protein</fullName>
    </recommendedName>
</protein>
<dbReference type="InterPro" id="IPR017900">
    <property type="entry name" value="4Fe4S_Fe_S_CS"/>
</dbReference>
<dbReference type="Pfam" id="PF12801">
    <property type="entry name" value="Fer4_5"/>
    <property type="match status" value="1"/>
</dbReference>
<evidence type="ECO:0000256" key="3">
    <source>
        <dbReference type="ARBA" id="ARBA00022723"/>
    </source>
</evidence>
<dbReference type="SUPFAM" id="SSF54862">
    <property type="entry name" value="4Fe-4S ferredoxins"/>
    <property type="match status" value="1"/>
</dbReference>
<dbReference type="EMBL" id="BARU01038970">
    <property type="protein sequence ID" value="GAH89252.1"/>
    <property type="molecule type" value="Genomic_DNA"/>
</dbReference>
<feature type="domain" description="4Fe-4S ferredoxin-type" evidence="8">
    <location>
        <begin position="156"/>
        <end position="182"/>
    </location>
</feature>
<keyword evidence="4" id="KW-0249">Electron transport</keyword>
<dbReference type="Pfam" id="PF14697">
    <property type="entry name" value="Fer4_21"/>
    <property type="match status" value="1"/>
</dbReference>
<reference evidence="9" key="1">
    <citation type="journal article" date="2014" name="Front. Microbiol.">
        <title>High frequency of phylogenetically diverse reductive dehalogenase-homologous genes in deep subseafloor sedimentary metagenomes.</title>
        <authorList>
            <person name="Kawai M."/>
            <person name="Futagami T."/>
            <person name="Toyoda A."/>
            <person name="Takaki Y."/>
            <person name="Nishi S."/>
            <person name="Hori S."/>
            <person name="Arai W."/>
            <person name="Tsubouchi T."/>
            <person name="Morono Y."/>
            <person name="Uchiyama I."/>
            <person name="Ito T."/>
            <person name="Fujiyama A."/>
            <person name="Inagaki F."/>
            <person name="Takami H."/>
        </authorList>
    </citation>
    <scope>NUCLEOTIDE SEQUENCE</scope>
    <source>
        <strain evidence="9">Expedition CK06-06</strain>
    </source>
</reference>
<keyword evidence="7" id="KW-1133">Transmembrane helix</keyword>
<keyword evidence="1" id="KW-0813">Transport</keyword>
<dbReference type="InterPro" id="IPR017896">
    <property type="entry name" value="4Fe4S_Fe-S-bd"/>
</dbReference>
<dbReference type="PANTHER" id="PTHR30176">
    <property type="entry name" value="FERREDOXIN-TYPE PROTEIN NAPH"/>
    <property type="match status" value="1"/>
</dbReference>
<dbReference type="GO" id="GO:0051539">
    <property type="term" value="F:4 iron, 4 sulfur cluster binding"/>
    <property type="evidence" value="ECO:0007669"/>
    <property type="project" value="UniProtKB-KW"/>
</dbReference>
<name>X1J5H1_9ZZZZ</name>
<keyword evidence="2" id="KW-0004">4Fe-4S</keyword>
<evidence type="ECO:0000256" key="5">
    <source>
        <dbReference type="ARBA" id="ARBA00023004"/>
    </source>
</evidence>
<dbReference type="PROSITE" id="PS00198">
    <property type="entry name" value="4FE4S_FER_1"/>
    <property type="match status" value="2"/>
</dbReference>
<evidence type="ECO:0000313" key="9">
    <source>
        <dbReference type="EMBL" id="GAH89252.1"/>
    </source>
</evidence>
<sequence>AVVGNKLICGWACPFGALQELIYHLPILRKLKKRRVPFVVSNTLRGMLFIVTLLLLFGIVGGRKGFVIYHFINPFNLFNLDIETVTVGATILVALVVSFGFYRPFCQFVCPFGFLSWLLERLSIFRVKIDRSRCTNCHACVSACPLDAAKGRVDGKVFPADCFSCARCLNVCPVDAIHYGLVGKKPAGQSEQS</sequence>